<proteinExistence type="predicted"/>
<sequence length="78" mass="7749">MGRTRAGFAGRGRGGELACALVQVSLRIGAVQPVPALGGGGLMALSALLDGVRPRCRSLAVAQALGSALAQAHQRPCG</sequence>
<reference evidence="1 2" key="1">
    <citation type="submission" date="2017-05" db="EMBL/GenBank/DDBJ databases">
        <authorList>
            <person name="Song R."/>
            <person name="Chenine A.L."/>
            <person name="Ruprecht R.M."/>
        </authorList>
    </citation>
    <scope>NUCLEOTIDE SEQUENCE [LARGE SCALE GENOMIC DNA]</scope>
    <source>
        <strain evidence="1 2">DSM 26136</strain>
    </source>
</reference>
<keyword evidence="2" id="KW-1185">Reference proteome</keyword>
<gene>
    <name evidence="1" type="ORF">CCO03_00950</name>
</gene>
<evidence type="ECO:0000313" key="2">
    <source>
        <dbReference type="Proteomes" id="UP000196138"/>
    </source>
</evidence>
<dbReference type="AlphaFoldDB" id="A0A1Y0EIN4"/>
<dbReference type="KEGG" id="cser:CCO03_00950"/>
<dbReference type="EMBL" id="CP021455">
    <property type="protein sequence ID" value="ARU03437.1"/>
    <property type="molecule type" value="Genomic_DNA"/>
</dbReference>
<protein>
    <submittedName>
        <fullName evidence="1">Uncharacterized protein</fullName>
    </submittedName>
</protein>
<dbReference type="Proteomes" id="UP000196138">
    <property type="component" value="Chromosome"/>
</dbReference>
<name>A0A1Y0EIN4_9BURK</name>
<evidence type="ECO:0000313" key="1">
    <source>
        <dbReference type="EMBL" id="ARU03437.1"/>
    </source>
</evidence>
<organism evidence="1 2">
    <name type="scientific">Comamonas serinivorans</name>
    <dbReference type="NCBI Taxonomy" id="1082851"/>
    <lineage>
        <taxon>Bacteria</taxon>
        <taxon>Pseudomonadati</taxon>
        <taxon>Pseudomonadota</taxon>
        <taxon>Betaproteobacteria</taxon>
        <taxon>Burkholderiales</taxon>
        <taxon>Comamonadaceae</taxon>
        <taxon>Comamonas</taxon>
    </lineage>
</organism>
<accession>A0A1Y0EIN4</accession>